<name>A0AAN7BGQ5_9PEZI</name>
<dbReference type="Gene3D" id="3.40.462.20">
    <property type="match status" value="1"/>
</dbReference>
<dbReference type="PANTHER" id="PTHR42973">
    <property type="entry name" value="BINDING OXIDOREDUCTASE, PUTATIVE (AFU_ORTHOLOGUE AFUA_1G17690)-RELATED"/>
    <property type="match status" value="1"/>
</dbReference>
<dbReference type="Pfam" id="PF01565">
    <property type="entry name" value="FAD_binding_4"/>
    <property type="match status" value="1"/>
</dbReference>
<dbReference type="Gene3D" id="3.30.465.10">
    <property type="match status" value="1"/>
</dbReference>
<evidence type="ECO:0000256" key="3">
    <source>
        <dbReference type="ARBA" id="ARBA00022827"/>
    </source>
</evidence>
<dbReference type="InterPro" id="IPR050416">
    <property type="entry name" value="FAD-linked_Oxidoreductase"/>
</dbReference>
<organism evidence="6 7">
    <name type="scientific">Podospora fimiseda</name>
    <dbReference type="NCBI Taxonomy" id="252190"/>
    <lineage>
        <taxon>Eukaryota</taxon>
        <taxon>Fungi</taxon>
        <taxon>Dikarya</taxon>
        <taxon>Ascomycota</taxon>
        <taxon>Pezizomycotina</taxon>
        <taxon>Sordariomycetes</taxon>
        <taxon>Sordariomycetidae</taxon>
        <taxon>Sordariales</taxon>
        <taxon>Podosporaceae</taxon>
        <taxon>Podospora</taxon>
    </lineage>
</organism>
<sequence>MSDGAAVAVCRALQDALGTAVTVPGDADYDAQRRENWSQTAWNTPSCITSPTNATAVQYIVQTLVAANIPFAIRSGGHSPNSGYANINRGVLISLSSLNKVSYHANTNTVDLSPGARWGQVYNYLEPHNVTVVGGRVLDVGVGGLLLGAGLSYYTDLYGMACDNILAYELVLADGRIVTASKSSHPDLFWALKGGSNNFGIVTRFTLAAYPLTQVWGGIRLYPASAISDVLDAYHAYHTAANKDLYANLHINLVPSNDTVIVTLIYLKPLTSPPAAFAPFYAEKLNTPLLEQMGPFSLVNLLALFNAGSVPRWEWSVNSFKPSPELWGDIEQILSPSSPEIVTLRGLQAGTLVSTVQPITSRVGDISASGNNPLGLQAVNQTWLSLNAGWWREEDDTIARGVVSVLHQRIRQAAEDRGGLLEYLFMNDAGSDQGVIASYGSENVERLQQVRVKGGQKIPELGGAVSARIVNHPDRSFAIEAHLDLIKGADFFKKKPPPHFHFQEEYIQATRGKIVLEINGEEQVFTPEDGRIAIKPYLDHRTYPVHISKQDEGVTVVSFLLSGEKTDSVFELNPVFFENWYRYQDDVLMNGGDGGKKIDMIQVLCTFDAGGTYITLPGPWWIPKFVKHSVAIALGVVVGRWIGSGLLGYQPFFKKWTTDWELACQKMESSIFQRRFADRSKQD</sequence>
<dbReference type="Proteomes" id="UP001301958">
    <property type="component" value="Unassembled WGS sequence"/>
</dbReference>
<reference evidence="6" key="2">
    <citation type="submission" date="2023-05" db="EMBL/GenBank/DDBJ databases">
        <authorList>
            <consortium name="Lawrence Berkeley National Laboratory"/>
            <person name="Steindorff A."/>
            <person name="Hensen N."/>
            <person name="Bonometti L."/>
            <person name="Westerberg I."/>
            <person name="Brannstrom I.O."/>
            <person name="Guillou S."/>
            <person name="Cros-Aarteil S."/>
            <person name="Calhoun S."/>
            <person name="Haridas S."/>
            <person name="Kuo A."/>
            <person name="Mondo S."/>
            <person name="Pangilinan J."/>
            <person name="Riley R."/>
            <person name="Labutti K."/>
            <person name="Andreopoulos B."/>
            <person name="Lipzen A."/>
            <person name="Chen C."/>
            <person name="Yanf M."/>
            <person name="Daum C."/>
            <person name="Ng V."/>
            <person name="Clum A."/>
            <person name="Ohm R."/>
            <person name="Martin F."/>
            <person name="Silar P."/>
            <person name="Natvig D."/>
            <person name="Lalanne C."/>
            <person name="Gautier V."/>
            <person name="Ament-Velasquez S.L."/>
            <person name="Kruys A."/>
            <person name="Hutchinson M.I."/>
            <person name="Powell A.J."/>
            <person name="Barry K."/>
            <person name="Miller A.N."/>
            <person name="Grigoriev I.V."/>
            <person name="Debuchy R."/>
            <person name="Gladieux P."/>
            <person name="Thoren M.H."/>
            <person name="Johannesson H."/>
        </authorList>
    </citation>
    <scope>NUCLEOTIDE SEQUENCE</scope>
    <source>
        <strain evidence="6">CBS 990.96</strain>
    </source>
</reference>
<evidence type="ECO:0000256" key="2">
    <source>
        <dbReference type="ARBA" id="ARBA00022630"/>
    </source>
</evidence>
<dbReference type="InterPro" id="IPR036318">
    <property type="entry name" value="FAD-bd_PCMH-like_sf"/>
</dbReference>
<dbReference type="InterPro" id="IPR016167">
    <property type="entry name" value="FAD-bd_PCMH_sub1"/>
</dbReference>
<dbReference type="GO" id="GO:0071949">
    <property type="term" value="F:FAD binding"/>
    <property type="evidence" value="ECO:0007669"/>
    <property type="project" value="InterPro"/>
</dbReference>
<reference evidence="6" key="1">
    <citation type="journal article" date="2023" name="Mol. Phylogenet. Evol.">
        <title>Genome-scale phylogeny and comparative genomics of the fungal order Sordariales.</title>
        <authorList>
            <person name="Hensen N."/>
            <person name="Bonometti L."/>
            <person name="Westerberg I."/>
            <person name="Brannstrom I.O."/>
            <person name="Guillou S."/>
            <person name="Cros-Aarteil S."/>
            <person name="Calhoun S."/>
            <person name="Haridas S."/>
            <person name="Kuo A."/>
            <person name="Mondo S."/>
            <person name="Pangilinan J."/>
            <person name="Riley R."/>
            <person name="LaButti K."/>
            <person name="Andreopoulos B."/>
            <person name="Lipzen A."/>
            <person name="Chen C."/>
            <person name="Yan M."/>
            <person name="Daum C."/>
            <person name="Ng V."/>
            <person name="Clum A."/>
            <person name="Steindorff A."/>
            <person name="Ohm R.A."/>
            <person name="Martin F."/>
            <person name="Silar P."/>
            <person name="Natvig D.O."/>
            <person name="Lalanne C."/>
            <person name="Gautier V."/>
            <person name="Ament-Velasquez S.L."/>
            <person name="Kruys A."/>
            <person name="Hutchinson M.I."/>
            <person name="Powell A.J."/>
            <person name="Barry K."/>
            <person name="Miller A.N."/>
            <person name="Grigoriev I.V."/>
            <person name="Debuchy R."/>
            <person name="Gladieux P."/>
            <person name="Hiltunen Thoren M."/>
            <person name="Johannesson H."/>
        </authorList>
    </citation>
    <scope>NUCLEOTIDE SEQUENCE</scope>
    <source>
        <strain evidence="6">CBS 990.96</strain>
    </source>
</reference>
<gene>
    <name evidence="6" type="ORF">QBC38DRAFT_539522</name>
</gene>
<dbReference type="InterPro" id="IPR016169">
    <property type="entry name" value="FAD-bd_PCMH_sub2"/>
</dbReference>
<comment type="similarity">
    <text evidence="1">Belongs to the oxygen-dependent FAD-linked oxidoreductase family.</text>
</comment>
<keyword evidence="4" id="KW-0560">Oxidoreductase</keyword>
<protein>
    <submittedName>
        <fullName evidence="6">Bifunctional solanapyrone synthase</fullName>
    </submittedName>
</protein>
<keyword evidence="3" id="KW-0274">FAD</keyword>
<dbReference type="InterPro" id="IPR006094">
    <property type="entry name" value="Oxid_FAD_bind_N"/>
</dbReference>
<feature type="domain" description="FAD-binding PCMH-type" evidence="5">
    <location>
        <begin position="41"/>
        <end position="212"/>
    </location>
</feature>
<evidence type="ECO:0000313" key="7">
    <source>
        <dbReference type="Proteomes" id="UP001301958"/>
    </source>
</evidence>
<evidence type="ECO:0000256" key="4">
    <source>
        <dbReference type="ARBA" id="ARBA00023002"/>
    </source>
</evidence>
<accession>A0AAN7BGQ5</accession>
<comment type="caution">
    <text evidence="6">The sequence shown here is derived from an EMBL/GenBank/DDBJ whole genome shotgun (WGS) entry which is preliminary data.</text>
</comment>
<keyword evidence="2" id="KW-0285">Flavoprotein</keyword>
<evidence type="ECO:0000256" key="1">
    <source>
        <dbReference type="ARBA" id="ARBA00005466"/>
    </source>
</evidence>
<dbReference type="SUPFAM" id="SSF56176">
    <property type="entry name" value="FAD-binding/transporter-associated domain-like"/>
    <property type="match status" value="1"/>
</dbReference>
<dbReference type="PROSITE" id="PS51387">
    <property type="entry name" value="FAD_PCMH"/>
    <property type="match status" value="1"/>
</dbReference>
<evidence type="ECO:0000313" key="6">
    <source>
        <dbReference type="EMBL" id="KAK4222535.1"/>
    </source>
</evidence>
<dbReference type="PANTHER" id="PTHR42973:SF54">
    <property type="entry name" value="FAD-BINDING PCMH-TYPE DOMAIN-CONTAINING PROTEIN"/>
    <property type="match status" value="1"/>
</dbReference>
<dbReference type="AlphaFoldDB" id="A0AAN7BGQ5"/>
<keyword evidence="7" id="KW-1185">Reference proteome</keyword>
<dbReference type="EMBL" id="MU865466">
    <property type="protein sequence ID" value="KAK4222535.1"/>
    <property type="molecule type" value="Genomic_DNA"/>
</dbReference>
<evidence type="ECO:0000259" key="5">
    <source>
        <dbReference type="PROSITE" id="PS51387"/>
    </source>
</evidence>
<dbReference type="InterPro" id="IPR016166">
    <property type="entry name" value="FAD-bd_PCMH"/>
</dbReference>
<dbReference type="GO" id="GO:0016491">
    <property type="term" value="F:oxidoreductase activity"/>
    <property type="evidence" value="ECO:0007669"/>
    <property type="project" value="UniProtKB-KW"/>
</dbReference>
<dbReference type="Gene3D" id="3.30.43.10">
    <property type="entry name" value="Uridine Diphospho-n-acetylenolpyruvylglucosamine Reductase, domain 2"/>
    <property type="match status" value="1"/>
</dbReference>
<proteinExistence type="inferred from homology"/>